<keyword evidence="6" id="KW-0255">Endonuclease</keyword>
<dbReference type="InterPro" id="IPR052021">
    <property type="entry name" value="Type-I_RS_S_subunit"/>
</dbReference>
<dbReference type="Gene3D" id="3.90.220.20">
    <property type="entry name" value="DNA methylase specificity domains"/>
    <property type="match status" value="2"/>
</dbReference>
<evidence type="ECO:0000256" key="4">
    <source>
        <dbReference type="SAM" id="Coils"/>
    </source>
</evidence>
<dbReference type="REBASE" id="222746">
    <property type="entry name" value="S2.AtrBDGP1ORF18245P"/>
</dbReference>
<keyword evidence="3" id="KW-0238">DNA-binding</keyword>
<dbReference type="GO" id="GO:0003677">
    <property type="term" value="F:DNA binding"/>
    <property type="evidence" value="ECO:0007669"/>
    <property type="project" value="UniProtKB-KW"/>
</dbReference>
<keyword evidence="4" id="KW-0175">Coiled coil</keyword>
<keyword evidence="6" id="KW-0540">Nuclease</keyword>
<geneLocation type="plasmid" evidence="7">
    <name>patbdgp1a</name>
</geneLocation>
<dbReference type="PANTHER" id="PTHR30408:SF12">
    <property type="entry name" value="TYPE I RESTRICTION ENZYME MJAVIII SPECIFICITY SUBUNIT"/>
    <property type="match status" value="1"/>
</dbReference>
<keyword evidence="6" id="KW-0614">Plasmid</keyword>
<sequence>MRNGICVMPTGTNLPKGWSLVQLSQLMKFQNGLNSDKSAYGRGLRFANVLEVITHSHLFANMIPGRVITSVSETNRYLVQKGDLLFNRTSETQEEVGLASVYLDDEPILFGGFVLRGKPISDALDPVFAGYGLRSKIVREQIIAAGQGGIRANIGQQSLSKIKVALPSRLEQKAIAEALSDADTLIEGLERLIAKKRLIKQGAMQELLTGRRRLPGFSGEWKNFRLSEHGKFLSGSGFPLVYQGHSSGDYPFFKVSDFSGESNAIRLTRANHYIDSDIQRQLGARVFPPKAIVFAKIGAAIFLERKRMIAQASCLDNNMAAFVLQGTGLCVDLILAKFQFFALGDLVSSTALPAISSSDLKAIEFFLPKALDEQEAIAGVLNDMDAEIQALEDSLEKAQQIKEGMMQTLLTGQIRLV</sequence>
<dbReference type="Proteomes" id="UP000220394">
    <property type="component" value="Plasmid patbdgp1a"/>
</dbReference>
<evidence type="ECO:0000313" key="6">
    <source>
        <dbReference type="EMBL" id="ATJ92796.1"/>
    </source>
</evidence>
<dbReference type="CDD" id="cd17517">
    <property type="entry name" value="RMtype1_S_EcoKI_StySPI-TRD2-CR2_like"/>
    <property type="match status" value="1"/>
</dbReference>
<gene>
    <name evidence="6" type="ORF">CIW82_18240</name>
</gene>
<dbReference type="GO" id="GO:0004519">
    <property type="term" value="F:endonuclease activity"/>
    <property type="evidence" value="ECO:0007669"/>
    <property type="project" value="UniProtKB-KW"/>
</dbReference>
<name>A0A291PMX4_9PROT</name>
<proteinExistence type="inferred from homology"/>
<dbReference type="EMBL" id="CP022700">
    <property type="protein sequence ID" value="ATJ92796.1"/>
    <property type="molecule type" value="Genomic_DNA"/>
</dbReference>
<dbReference type="Gene3D" id="1.10.287.1120">
    <property type="entry name" value="Bipartite methylase S protein"/>
    <property type="match status" value="1"/>
</dbReference>
<dbReference type="KEGG" id="ato:CIW82_18240"/>
<comment type="similarity">
    <text evidence="1">Belongs to the type-I restriction system S methylase family.</text>
</comment>
<dbReference type="GO" id="GO:0009307">
    <property type="term" value="P:DNA restriction-modification system"/>
    <property type="evidence" value="ECO:0007669"/>
    <property type="project" value="UniProtKB-KW"/>
</dbReference>
<feature type="coiled-coil region" evidence="4">
    <location>
        <begin position="381"/>
        <end position="408"/>
    </location>
</feature>
<dbReference type="Pfam" id="PF01420">
    <property type="entry name" value="Methylase_S"/>
    <property type="match status" value="2"/>
</dbReference>
<dbReference type="PANTHER" id="PTHR30408">
    <property type="entry name" value="TYPE-1 RESTRICTION ENZYME ECOKI SPECIFICITY PROTEIN"/>
    <property type="match status" value="1"/>
</dbReference>
<dbReference type="InterPro" id="IPR044946">
    <property type="entry name" value="Restrct_endonuc_typeI_TRD_sf"/>
</dbReference>
<accession>A0A291PMX4</accession>
<feature type="domain" description="Type I restriction modification DNA specificity" evidence="5">
    <location>
        <begin position="15"/>
        <end position="190"/>
    </location>
</feature>
<evidence type="ECO:0000256" key="2">
    <source>
        <dbReference type="ARBA" id="ARBA00022747"/>
    </source>
</evidence>
<organism evidence="6 7">
    <name type="scientific">Acetobacter tropicalis</name>
    <dbReference type="NCBI Taxonomy" id="104102"/>
    <lineage>
        <taxon>Bacteria</taxon>
        <taxon>Pseudomonadati</taxon>
        <taxon>Pseudomonadota</taxon>
        <taxon>Alphaproteobacteria</taxon>
        <taxon>Acetobacterales</taxon>
        <taxon>Acetobacteraceae</taxon>
        <taxon>Acetobacter</taxon>
    </lineage>
</organism>
<keyword evidence="2" id="KW-0680">Restriction system</keyword>
<evidence type="ECO:0000259" key="5">
    <source>
        <dbReference type="Pfam" id="PF01420"/>
    </source>
</evidence>
<feature type="domain" description="Type I restriction modification DNA specificity" evidence="5">
    <location>
        <begin position="220"/>
        <end position="392"/>
    </location>
</feature>
<evidence type="ECO:0000313" key="7">
    <source>
        <dbReference type="Proteomes" id="UP000220394"/>
    </source>
</evidence>
<evidence type="ECO:0000256" key="1">
    <source>
        <dbReference type="ARBA" id="ARBA00010923"/>
    </source>
</evidence>
<dbReference type="SUPFAM" id="SSF116734">
    <property type="entry name" value="DNA methylase specificity domain"/>
    <property type="match status" value="2"/>
</dbReference>
<dbReference type="AlphaFoldDB" id="A0A291PMX4"/>
<protein>
    <submittedName>
        <fullName evidence="6">Restriction endonuclease subunit S</fullName>
    </submittedName>
</protein>
<reference evidence="6 7" key="1">
    <citation type="submission" date="2017-08" db="EMBL/GenBank/DDBJ databases">
        <title>Complete Genome Sequence of Acetobacter tropicalis Oregon-R-modENCODE STRAIN BDGP1, an acetic acid bacterium isolated from Drosophila melanogaster gut.</title>
        <authorList>
            <person name="Wan K.H."/>
            <person name="Yu C."/>
            <person name="Park S."/>
            <person name="Hammonds A.S."/>
            <person name="Booth B.W."/>
            <person name="Celniker S.E."/>
        </authorList>
    </citation>
    <scope>NUCLEOTIDE SEQUENCE [LARGE SCALE GENOMIC DNA]</scope>
    <source>
        <strain evidence="6 7">BDGP1</strain>
        <plasmid evidence="7">Plasmid patbdgp1a</plasmid>
    </source>
</reference>
<dbReference type="InterPro" id="IPR000055">
    <property type="entry name" value="Restrct_endonuc_typeI_TRD"/>
</dbReference>
<evidence type="ECO:0000256" key="3">
    <source>
        <dbReference type="ARBA" id="ARBA00023125"/>
    </source>
</evidence>
<keyword evidence="6" id="KW-0378">Hydrolase</keyword>